<dbReference type="InterPro" id="IPR003439">
    <property type="entry name" value="ABC_transporter-like_ATP-bd"/>
</dbReference>
<keyword evidence="6 7" id="KW-0472">Membrane</keyword>
<dbReference type="InterPro" id="IPR027417">
    <property type="entry name" value="P-loop_NTPase"/>
</dbReference>
<dbReference type="Proteomes" id="UP000640786">
    <property type="component" value="Unassembled WGS sequence"/>
</dbReference>
<dbReference type="InterPro" id="IPR011527">
    <property type="entry name" value="ABC1_TM_dom"/>
</dbReference>
<sequence length="572" mass="64301">MLKKFFSFYKPHKRLFIIDFSSAVFVAILELAFPVAVQWFIDDLLPTGNWATIVRVSIVLLFVYIISTVLQYVVSYLGHKLGINIETDMRQKLFNHVQRQSFRFFDNTKTGHIMSRITNDLFDIGELAHHGPEDLFIAIMTIIGAFTIMFNINPELAVIAIIMVPFLSIVATYGNIMMNKAWKNMYGKIADVNARVEDSVSGARVVQSFTNENFEISRFKEDNSQFRLAKLAAYKVMAGTHSSIYMMTRLVTLVVLVVGAWFSYQDYITSGELVSFILYVNVLIKPVDKITALLELYPKGMAGFKRFLELIEQEPEIVDKPNALQVQHLKGDISFDHVSFRYDDHQSVLKDINLSIQAGETVAFVGPSGAGKTTICSLIPRFYDVNEGAISIDGLNIQDLALHSLRSQIGIVQQDVFLFTGTIRENIAYGKRDATDEEIHSAAKKAHLESLIASLPDGYDTQIGERGLKLSGGQKQRLAIARMFLKNPPILILDEATSALDTETEKIIQQSLMELAENRTTLIIAHRLATIRDADRVIVVTEEGIAEDGSYNELVAKDGIFARLHNIQFQQI</sequence>
<evidence type="ECO:0000256" key="6">
    <source>
        <dbReference type="ARBA" id="ARBA00023136"/>
    </source>
</evidence>
<dbReference type="SUPFAM" id="SSF52540">
    <property type="entry name" value="P-loop containing nucleoside triphosphate hydrolases"/>
    <property type="match status" value="1"/>
</dbReference>
<evidence type="ECO:0000256" key="2">
    <source>
        <dbReference type="ARBA" id="ARBA00022692"/>
    </source>
</evidence>
<name>A0ABR8RE81_9BACI</name>
<dbReference type="CDD" id="cd03251">
    <property type="entry name" value="ABCC_MsbA"/>
    <property type="match status" value="1"/>
</dbReference>
<feature type="domain" description="ABC transporter" evidence="8">
    <location>
        <begin position="333"/>
        <end position="567"/>
    </location>
</feature>
<comment type="caution">
    <text evidence="10">The sequence shown here is derived from an EMBL/GenBank/DDBJ whole genome shotgun (WGS) entry which is preliminary data.</text>
</comment>
<dbReference type="PROSITE" id="PS00211">
    <property type="entry name" value="ABC_TRANSPORTER_1"/>
    <property type="match status" value="1"/>
</dbReference>
<keyword evidence="3" id="KW-0547">Nucleotide-binding</keyword>
<dbReference type="CDD" id="cd18549">
    <property type="entry name" value="ABC_6TM_YwjA_like"/>
    <property type="match status" value="1"/>
</dbReference>
<protein>
    <submittedName>
        <fullName evidence="10">ABC transporter ATP-binding protein</fullName>
    </submittedName>
</protein>
<dbReference type="InterPro" id="IPR039421">
    <property type="entry name" value="Type_1_exporter"/>
</dbReference>
<evidence type="ECO:0000256" key="5">
    <source>
        <dbReference type="ARBA" id="ARBA00022989"/>
    </source>
</evidence>
<dbReference type="SUPFAM" id="SSF90123">
    <property type="entry name" value="ABC transporter transmembrane region"/>
    <property type="match status" value="1"/>
</dbReference>
<dbReference type="SMART" id="SM00382">
    <property type="entry name" value="AAA"/>
    <property type="match status" value="1"/>
</dbReference>
<dbReference type="PANTHER" id="PTHR43394">
    <property type="entry name" value="ATP-DEPENDENT PERMEASE MDL1, MITOCHONDRIAL"/>
    <property type="match status" value="1"/>
</dbReference>
<dbReference type="Pfam" id="PF00664">
    <property type="entry name" value="ABC_membrane"/>
    <property type="match status" value="1"/>
</dbReference>
<dbReference type="GO" id="GO:0005524">
    <property type="term" value="F:ATP binding"/>
    <property type="evidence" value="ECO:0007669"/>
    <property type="project" value="UniProtKB-KW"/>
</dbReference>
<keyword evidence="4 10" id="KW-0067">ATP-binding</keyword>
<dbReference type="Gene3D" id="3.40.50.300">
    <property type="entry name" value="P-loop containing nucleotide triphosphate hydrolases"/>
    <property type="match status" value="1"/>
</dbReference>
<gene>
    <name evidence="10" type="ORF">H9650_18390</name>
</gene>
<dbReference type="InterPro" id="IPR017871">
    <property type="entry name" value="ABC_transporter-like_CS"/>
</dbReference>
<evidence type="ECO:0000256" key="7">
    <source>
        <dbReference type="SAM" id="Phobius"/>
    </source>
</evidence>
<keyword evidence="5 7" id="KW-1133">Transmembrane helix</keyword>
<proteinExistence type="predicted"/>
<reference evidence="10 11" key="1">
    <citation type="submission" date="2020-08" db="EMBL/GenBank/DDBJ databases">
        <title>A Genomic Blueprint of the Chicken Gut Microbiome.</title>
        <authorList>
            <person name="Gilroy R."/>
            <person name="Ravi A."/>
            <person name="Getino M."/>
            <person name="Pursley I."/>
            <person name="Horton D.L."/>
            <person name="Alikhan N.-F."/>
            <person name="Baker D."/>
            <person name="Gharbi K."/>
            <person name="Hall N."/>
            <person name="Watson M."/>
            <person name="Adriaenssens E.M."/>
            <person name="Foster-Nyarko E."/>
            <person name="Jarju S."/>
            <person name="Secka A."/>
            <person name="Antonio M."/>
            <person name="Oren A."/>
            <person name="Chaudhuri R."/>
            <person name="La Ragione R.M."/>
            <person name="Hildebrand F."/>
            <person name="Pallen M.J."/>
        </authorList>
    </citation>
    <scope>NUCLEOTIDE SEQUENCE [LARGE SCALE GENOMIC DNA]</scope>
    <source>
        <strain evidence="10 11">Sa2BUA9</strain>
    </source>
</reference>
<evidence type="ECO:0000256" key="4">
    <source>
        <dbReference type="ARBA" id="ARBA00022840"/>
    </source>
</evidence>
<evidence type="ECO:0000259" key="9">
    <source>
        <dbReference type="PROSITE" id="PS50929"/>
    </source>
</evidence>
<feature type="transmembrane region" description="Helical" evidence="7">
    <location>
        <begin position="158"/>
        <end position="178"/>
    </location>
</feature>
<feature type="transmembrane region" description="Helical" evidence="7">
    <location>
        <begin position="53"/>
        <end position="74"/>
    </location>
</feature>
<feature type="domain" description="ABC transmembrane type-1" evidence="9">
    <location>
        <begin position="17"/>
        <end position="299"/>
    </location>
</feature>
<dbReference type="InterPro" id="IPR036640">
    <property type="entry name" value="ABC1_TM_sf"/>
</dbReference>
<evidence type="ECO:0000256" key="1">
    <source>
        <dbReference type="ARBA" id="ARBA00004651"/>
    </source>
</evidence>
<dbReference type="PANTHER" id="PTHR43394:SF1">
    <property type="entry name" value="ATP-BINDING CASSETTE SUB-FAMILY B MEMBER 10, MITOCHONDRIAL"/>
    <property type="match status" value="1"/>
</dbReference>
<keyword evidence="2 7" id="KW-0812">Transmembrane</keyword>
<accession>A0ABR8RE81</accession>
<evidence type="ECO:0000313" key="10">
    <source>
        <dbReference type="EMBL" id="MBD7946078.1"/>
    </source>
</evidence>
<feature type="transmembrane region" description="Helical" evidence="7">
    <location>
        <begin position="244"/>
        <end position="264"/>
    </location>
</feature>
<comment type="subcellular location">
    <subcellularLocation>
        <location evidence="1">Cell membrane</location>
        <topology evidence="1">Multi-pass membrane protein</topology>
    </subcellularLocation>
</comment>
<dbReference type="PROSITE" id="PS50929">
    <property type="entry name" value="ABC_TM1F"/>
    <property type="match status" value="1"/>
</dbReference>
<dbReference type="Pfam" id="PF00005">
    <property type="entry name" value="ABC_tran"/>
    <property type="match status" value="1"/>
</dbReference>
<dbReference type="EMBL" id="JACSQO010000013">
    <property type="protein sequence ID" value="MBD7946078.1"/>
    <property type="molecule type" value="Genomic_DNA"/>
</dbReference>
<evidence type="ECO:0000313" key="11">
    <source>
        <dbReference type="Proteomes" id="UP000640786"/>
    </source>
</evidence>
<keyword evidence="11" id="KW-1185">Reference proteome</keyword>
<dbReference type="InterPro" id="IPR003593">
    <property type="entry name" value="AAA+_ATPase"/>
</dbReference>
<dbReference type="Gene3D" id="1.20.1560.10">
    <property type="entry name" value="ABC transporter type 1, transmembrane domain"/>
    <property type="match status" value="1"/>
</dbReference>
<dbReference type="RefSeq" id="WP_151112403.1">
    <property type="nucleotide sequence ID" value="NZ_JACSQO010000013.1"/>
</dbReference>
<evidence type="ECO:0000259" key="8">
    <source>
        <dbReference type="PROSITE" id="PS50893"/>
    </source>
</evidence>
<feature type="transmembrane region" description="Helical" evidence="7">
    <location>
        <begin position="135"/>
        <end position="152"/>
    </location>
</feature>
<evidence type="ECO:0000256" key="3">
    <source>
        <dbReference type="ARBA" id="ARBA00022741"/>
    </source>
</evidence>
<feature type="transmembrane region" description="Helical" evidence="7">
    <location>
        <begin position="20"/>
        <end position="41"/>
    </location>
</feature>
<organism evidence="10 11">
    <name type="scientific">Psychrobacillus faecigallinarum</name>
    <dbReference type="NCBI Taxonomy" id="2762235"/>
    <lineage>
        <taxon>Bacteria</taxon>
        <taxon>Bacillati</taxon>
        <taxon>Bacillota</taxon>
        <taxon>Bacilli</taxon>
        <taxon>Bacillales</taxon>
        <taxon>Bacillaceae</taxon>
        <taxon>Psychrobacillus</taxon>
    </lineage>
</organism>
<dbReference type="PROSITE" id="PS50893">
    <property type="entry name" value="ABC_TRANSPORTER_2"/>
    <property type="match status" value="1"/>
</dbReference>